<name>A0A803LS80_CHEQI</name>
<dbReference type="AlphaFoldDB" id="A0A803LS80"/>
<dbReference type="PANTHER" id="PTHR23272:SF184">
    <property type="entry name" value="OS03G0311250 PROTEIN"/>
    <property type="match status" value="1"/>
</dbReference>
<dbReference type="SUPFAM" id="SSF53098">
    <property type="entry name" value="Ribonuclease H-like"/>
    <property type="match status" value="1"/>
</dbReference>
<reference evidence="2" key="2">
    <citation type="submission" date="2021-03" db="UniProtKB">
        <authorList>
            <consortium name="EnsemblPlants"/>
        </authorList>
    </citation>
    <scope>IDENTIFICATION</scope>
</reference>
<dbReference type="Gramene" id="AUR62018074-RA">
    <property type="protein sequence ID" value="AUR62018074-RA:cds"/>
    <property type="gene ID" value="AUR62018074"/>
</dbReference>
<evidence type="ECO:0000259" key="1">
    <source>
        <dbReference type="Pfam" id="PF05699"/>
    </source>
</evidence>
<dbReference type="EnsemblPlants" id="AUR62018074-RA">
    <property type="protein sequence ID" value="AUR62018074-RA:cds"/>
    <property type="gene ID" value="AUR62018074"/>
</dbReference>
<dbReference type="InterPro" id="IPR008906">
    <property type="entry name" value="HATC_C_dom"/>
</dbReference>
<sequence length="185" mass="21152">MNVLIYMGTILDPKVKFVGLKLAFGRMYPSPKDEELSQIVYRRATSLFDDYRKMYTPFTSHSDDSFSTSSRCEHELEMDILTWRKINAHRYPILAHLARDVLAMPISTVASESAFSVGGCHLDSFRSSLTPKLRIGFVLGKIKKEVLSKNWNKLSNLRKIDIDDLMVFKIFGAISLSSSSLMFWL</sequence>
<organism evidence="2 3">
    <name type="scientific">Chenopodium quinoa</name>
    <name type="common">Quinoa</name>
    <dbReference type="NCBI Taxonomy" id="63459"/>
    <lineage>
        <taxon>Eukaryota</taxon>
        <taxon>Viridiplantae</taxon>
        <taxon>Streptophyta</taxon>
        <taxon>Embryophyta</taxon>
        <taxon>Tracheophyta</taxon>
        <taxon>Spermatophyta</taxon>
        <taxon>Magnoliopsida</taxon>
        <taxon>eudicotyledons</taxon>
        <taxon>Gunneridae</taxon>
        <taxon>Pentapetalae</taxon>
        <taxon>Caryophyllales</taxon>
        <taxon>Chenopodiaceae</taxon>
        <taxon>Chenopodioideae</taxon>
        <taxon>Atripliceae</taxon>
        <taxon>Chenopodium</taxon>
    </lineage>
</organism>
<dbReference type="Proteomes" id="UP000596660">
    <property type="component" value="Unplaced"/>
</dbReference>
<proteinExistence type="predicted"/>
<reference evidence="2" key="1">
    <citation type="journal article" date="2017" name="Nature">
        <title>The genome of Chenopodium quinoa.</title>
        <authorList>
            <person name="Jarvis D.E."/>
            <person name="Ho Y.S."/>
            <person name="Lightfoot D.J."/>
            <person name="Schmoeckel S.M."/>
            <person name="Li B."/>
            <person name="Borm T.J.A."/>
            <person name="Ohyanagi H."/>
            <person name="Mineta K."/>
            <person name="Michell C.T."/>
            <person name="Saber N."/>
            <person name="Kharbatia N.M."/>
            <person name="Rupper R.R."/>
            <person name="Sharp A.R."/>
            <person name="Dally N."/>
            <person name="Boughton B.A."/>
            <person name="Woo Y.H."/>
            <person name="Gao G."/>
            <person name="Schijlen E.G.W.M."/>
            <person name="Guo X."/>
            <person name="Momin A.A."/>
            <person name="Negrao S."/>
            <person name="Al-Babili S."/>
            <person name="Gehring C."/>
            <person name="Roessner U."/>
            <person name="Jung C."/>
            <person name="Murphy K."/>
            <person name="Arold S.T."/>
            <person name="Gojobori T."/>
            <person name="van der Linden C.G."/>
            <person name="van Loo E.N."/>
            <person name="Jellen E.N."/>
            <person name="Maughan P.J."/>
            <person name="Tester M."/>
        </authorList>
    </citation>
    <scope>NUCLEOTIDE SEQUENCE [LARGE SCALE GENOMIC DNA]</scope>
    <source>
        <strain evidence="2">cv. PI 614886</strain>
    </source>
</reference>
<feature type="domain" description="HAT C-terminal dimerisation" evidence="1">
    <location>
        <begin position="75"/>
        <end position="132"/>
    </location>
</feature>
<dbReference type="PANTHER" id="PTHR23272">
    <property type="entry name" value="BED FINGER-RELATED"/>
    <property type="match status" value="1"/>
</dbReference>
<dbReference type="InterPro" id="IPR012337">
    <property type="entry name" value="RNaseH-like_sf"/>
</dbReference>
<accession>A0A803LS80</accession>
<evidence type="ECO:0000313" key="2">
    <source>
        <dbReference type="EnsemblPlants" id="AUR62018074-RA:cds"/>
    </source>
</evidence>
<dbReference type="GO" id="GO:0046983">
    <property type="term" value="F:protein dimerization activity"/>
    <property type="evidence" value="ECO:0007669"/>
    <property type="project" value="InterPro"/>
</dbReference>
<keyword evidence="3" id="KW-1185">Reference proteome</keyword>
<evidence type="ECO:0000313" key="3">
    <source>
        <dbReference type="Proteomes" id="UP000596660"/>
    </source>
</evidence>
<protein>
    <recommendedName>
        <fullName evidence="1">HAT C-terminal dimerisation domain-containing protein</fullName>
    </recommendedName>
</protein>
<dbReference type="Pfam" id="PF05699">
    <property type="entry name" value="Dimer_Tnp_hAT"/>
    <property type="match status" value="1"/>
</dbReference>